<dbReference type="SMART" id="SM00749">
    <property type="entry name" value="BON"/>
    <property type="match status" value="3"/>
</dbReference>
<dbReference type="PROSITE" id="PS50914">
    <property type="entry name" value="BON"/>
    <property type="match status" value="3"/>
</dbReference>
<dbReference type="AlphaFoldDB" id="A0A380T9L4"/>
<sequence>MESDTIIRQLVAEELDHDPSVTADGIGVAVADGVVTLSGHVASYPERFAAVRAAQRVRGVKAVAQDLLVRLPNLKKRADDEIAGRAISILNWTLHGIGNIKVTVDGGWVTLAGRVDSSHQKKDAERAIRLLGGVTGVSNEITVKTSADPVQIGSEIRKAFRRAAHLDGAGISVTVDGSTVTLIGRVKDWHERRAAEDAAWTAPGVNEVIDRLTVDYLDVGRHG</sequence>
<proteinExistence type="predicted"/>
<protein>
    <submittedName>
        <fullName evidence="2">Osmotically-inducible protein OsmY, contains BON domain</fullName>
    </submittedName>
</protein>
<dbReference type="EMBL" id="UIDG01000001">
    <property type="protein sequence ID" value="SUS03343.1"/>
    <property type="molecule type" value="Genomic_DNA"/>
</dbReference>
<gene>
    <name evidence="2" type="ORF">DF3PB_10095</name>
</gene>
<organism evidence="2">
    <name type="scientific">metagenome</name>
    <dbReference type="NCBI Taxonomy" id="256318"/>
    <lineage>
        <taxon>unclassified sequences</taxon>
        <taxon>metagenomes</taxon>
    </lineage>
</organism>
<dbReference type="Pfam" id="PF04972">
    <property type="entry name" value="BON"/>
    <property type="match status" value="3"/>
</dbReference>
<evidence type="ECO:0000313" key="2">
    <source>
        <dbReference type="EMBL" id="SUS03343.1"/>
    </source>
</evidence>
<dbReference type="PANTHER" id="PTHR34606">
    <property type="entry name" value="BON DOMAIN-CONTAINING PROTEIN"/>
    <property type="match status" value="1"/>
</dbReference>
<dbReference type="InterPro" id="IPR014004">
    <property type="entry name" value="Transpt-assoc_nodulatn_dom_bac"/>
</dbReference>
<evidence type="ECO:0000259" key="1">
    <source>
        <dbReference type="PROSITE" id="PS50914"/>
    </source>
</evidence>
<dbReference type="Gene3D" id="3.30.1340.30">
    <property type="match status" value="3"/>
</dbReference>
<reference evidence="2" key="1">
    <citation type="submission" date="2018-07" db="EMBL/GenBank/DDBJ databases">
        <authorList>
            <person name="Quirk P.G."/>
            <person name="Krulwich T.A."/>
        </authorList>
    </citation>
    <scope>NUCLEOTIDE SEQUENCE</scope>
</reference>
<accession>A0A380T9L4</accession>
<feature type="domain" description="BON" evidence="1">
    <location>
        <begin position="148"/>
        <end position="216"/>
    </location>
</feature>
<dbReference type="InterPro" id="IPR051686">
    <property type="entry name" value="Lipoprotein_DolP"/>
</dbReference>
<dbReference type="InterPro" id="IPR007055">
    <property type="entry name" value="BON_dom"/>
</dbReference>
<name>A0A380T9L4_9ZZZZ</name>
<feature type="domain" description="BON" evidence="1">
    <location>
        <begin position="78"/>
        <end position="145"/>
    </location>
</feature>
<feature type="domain" description="BON" evidence="1">
    <location>
        <begin position="3"/>
        <end position="71"/>
    </location>
</feature>
<dbReference type="PANTHER" id="PTHR34606:SF15">
    <property type="entry name" value="BON DOMAIN-CONTAINING PROTEIN"/>
    <property type="match status" value="1"/>
</dbReference>